<evidence type="ECO:0000313" key="3">
    <source>
        <dbReference type="Proteomes" id="UP001165074"/>
    </source>
</evidence>
<sequence length="296" mass="32076">MEWRKRRDEHGEAGEPAADPIASALEHLHRGTSLEEQGDLAGAEAAYRKADALGSGEGASNLGVLLFERGAVEEAEEVLRRSDERGHPMGTFRLGFLLDSAGDAEGAEQAYRRAVERGSFLAAGNLAYLLRQRGDIEAAIPFYQYALHAPDADLARRARNALVNLGALPKPRPVPPPGFDPEHSVLDSILWIGGDPADDRVRRAREFVFRFQIGKVTAEKALDQARMWQAFEEENKAEALLRRGAELGGAEAAFALAVLLADRGETAAARDHFAEAAARGDATLAAEARNRLHSLP</sequence>
<protein>
    <recommendedName>
        <fullName evidence="4">Tetratricopeptide repeat protein</fullName>
    </recommendedName>
</protein>
<dbReference type="InterPro" id="IPR011990">
    <property type="entry name" value="TPR-like_helical_dom_sf"/>
</dbReference>
<keyword evidence="3" id="KW-1185">Reference proteome</keyword>
<comment type="caution">
    <text evidence="2">The sequence shown here is derived from an EMBL/GenBank/DDBJ whole genome shotgun (WGS) entry which is preliminary data.</text>
</comment>
<dbReference type="GO" id="GO:0042802">
    <property type="term" value="F:identical protein binding"/>
    <property type="evidence" value="ECO:0007669"/>
    <property type="project" value="InterPro"/>
</dbReference>
<dbReference type="Gene3D" id="1.25.40.10">
    <property type="entry name" value="Tetratricopeptide repeat domain"/>
    <property type="match status" value="1"/>
</dbReference>
<dbReference type="Pfam" id="PF07721">
    <property type="entry name" value="TPR_4"/>
    <property type="match status" value="1"/>
</dbReference>
<evidence type="ECO:0008006" key="4">
    <source>
        <dbReference type="Google" id="ProtNLM"/>
    </source>
</evidence>
<dbReference type="RefSeq" id="WP_285573302.1">
    <property type="nucleotide sequence ID" value="NZ_BSTK01000005.1"/>
</dbReference>
<evidence type="ECO:0000313" key="2">
    <source>
        <dbReference type="EMBL" id="GLY85939.1"/>
    </source>
</evidence>
<accession>A0A9W6S1Y9</accession>
<name>A0A9W6S1Y9_9ACTN</name>
<dbReference type="InterPro" id="IPR011717">
    <property type="entry name" value="TPR-4"/>
</dbReference>
<dbReference type="EMBL" id="BSTK01000005">
    <property type="protein sequence ID" value="GLY85939.1"/>
    <property type="molecule type" value="Genomic_DNA"/>
</dbReference>
<proteinExistence type="predicted"/>
<organism evidence="2 3">
    <name type="scientific">Actinoallomurus iriomotensis</name>
    <dbReference type="NCBI Taxonomy" id="478107"/>
    <lineage>
        <taxon>Bacteria</taxon>
        <taxon>Bacillati</taxon>
        <taxon>Actinomycetota</taxon>
        <taxon>Actinomycetes</taxon>
        <taxon>Streptosporangiales</taxon>
        <taxon>Thermomonosporaceae</taxon>
        <taxon>Actinoallomurus</taxon>
    </lineage>
</organism>
<dbReference type="AlphaFoldDB" id="A0A9W6S1Y9"/>
<dbReference type="Pfam" id="PF13432">
    <property type="entry name" value="TPR_16"/>
    <property type="match status" value="2"/>
</dbReference>
<evidence type="ECO:0000256" key="1">
    <source>
        <dbReference type="SAM" id="MobiDB-lite"/>
    </source>
</evidence>
<reference evidence="2" key="1">
    <citation type="submission" date="2023-03" db="EMBL/GenBank/DDBJ databases">
        <title>Actinoallomurus iriomotensis NBRC 103684.</title>
        <authorList>
            <person name="Ichikawa N."/>
            <person name="Sato H."/>
            <person name="Tonouchi N."/>
        </authorList>
    </citation>
    <scope>NUCLEOTIDE SEQUENCE</scope>
    <source>
        <strain evidence="2">NBRC 103684</strain>
    </source>
</reference>
<feature type="compositionally biased region" description="Basic and acidic residues" evidence="1">
    <location>
        <begin position="1"/>
        <end position="13"/>
    </location>
</feature>
<dbReference type="SUPFAM" id="SSF81901">
    <property type="entry name" value="HCP-like"/>
    <property type="match status" value="1"/>
</dbReference>
<feature type="region of interest" description="Disordered" evidence="1">
    <location>
        <begin position="1"/>
        <end position="23"/>
    </location>
</feature>
<dbReference type="Proteomes" id="UP001165074">
    <property type="component" value="Unassembled WGS sequence"/>
</dbReference>
<gene>
    <name evidence="2" type="ORF">Airi02_038680</name>
</gene>